<evidence type="ECO:0000313" key="2">
    <source>
        <dbReference type="EMBL" id="CAK9011711.1"/>
    </source>
</evidence>
<keyword evidence="3" id="KW-1185">Reference proteome</keyword>
<evidence type="ECO:0000313" key="3">
    <source>
        <dbReference type="Proteomes" id="UP001642464"/>
    </source>
</evidence>
<name>A0ABP0JBD6_9DINO</name>
<reference evidence="2 3" key="1">
    <citation type="submission" date="2024-02" db="EMBL/GenBank/DDBJ databases">
        <authorList>
            <person name="Chen Y."/>
            <person name="Shah S."/>
            <person name="Dougan E. K."/>
            <person name="Thang M."/>
            <person name="Chan C."/>
        </authorList>
    </citation>
    <scope>NUCLEOTIDE SEQUENCE [LARGE SCALE GENOMIC DNA]</scope>
</reference>
<dbReference type="EMBL" id="CAXAMM010006646">
    <property type="protein sequence ID" value="CAK9011711.1"/>
    <property type="molecule type" value="Genomic_DNA"/>
</dbReference>
<comment type="caution">
    <text evidence="2">The sequence shown here is derived from an EMBL/GenBank/DDBJ whole genome shotgun (WGS) entry which is preliminary data.</text>
</comment>
<proteinExistence type="predicted"/>
<feature type="region of interest" description="Disordered" evidence="1">
    <location>
        <begin position="34"/>
        <end position="56"/>
    </location>
</feature>
<organism evidence="2 3">
    <name type="scientific">Durusdinium trenchii</name>
    <dbReference type="NCBI Taxonomy" id="1381693"/>
    <lineage>
        <taxon>Eukaryota</taxon>
        <taxon>Sar</taxon>
        <taxon>Alveolata</taxon>
        <taxon>Dinophyceae</taxon>
        <taxon>Suessiales</taxon>
        <taxon>Symbiodiniaceae</taxon>
        <taxon>Durusdinium</taxon>
    </lineage>
</organism>
<sequence>CVRGRAPPCCGTTSWPRDVETGTRSMRAVLWVRTRPNGPGTSGWDGRQLAAGGRWK</sequence>
<gene>
    <name evidence="2" type="ORF">SCF082_LOCUS11204</name>
</gene>
<dbReference type="Proteomes" id="UP001642464">
    <property type="component" value="Unassembled WGS sequence"/>
</dbReference>
<evidence type="ECO:0000256" key="1">
    <source>
        <dbReference type="SAM" id="MobiDB-lite"/>
    </source>
</evidence>
<feature type="non-terminal residue" evidence="2">
    <location>
        <position position="1"/>
    </location>
</feature>
<feature type="non-terminal residue" evidence="2">
    <location>
        <position position="56"/>
    </location>
</feature>
<accession>A0ABP0JBD6</accession>
<protein>
    <submittedName>
        <fullName evidence="2">2-oxoglutarate-4-dioxygenase subunit alpha-1</fullName>
    </submittedName>
</protein>